<gene>
    <name evidence="3" type="ORF">CPOL0286_LOCUS10639</name>
</gene>
<dbReference type="AlphaFoldDB" id="A0A6T8A3P5"/>
<dbReference type="SUPFAM" id="SSF52540">
    <property type="entry name" value="P-loop containing nucleoside triphosphate hydrolases"/>
    <property type="match status" value="1"/>
</dbReference>
<dbReference type="EMBL" id="HBKO01023554">
    <property type="protein sequence ID" value="CAE2228164.1"/>
    <property type="molecule type" value="Transcribed_RNA"/>
</dbReference>
<evidence type="ECO:0000313" key="3">
    <source>
        <dbReference type="EMBL" id="CAE2228164.1"/>
    </source>
</evidence>
<protein>
    <recommendedName>
        <fullName evidence="2">AAA domain-containing protein</fullName>
    </recommendedName>
</protein>
<dbReference type="InterPro" id="IPR050678">
    <property type="entry name" value="DNA_Partitioning_ATPase"/>
</dbReference>
<proteinExistence type="predicted"/>
<evidence type="ECO:0000259" key="2">
    <source>
        <dbReference type="Pfam" id="PF13614"/>
    </source>
</evidence>
<dbReference type="Gene3D" id="3.40.50.300">
    <property type="entry name" value="P-loop containing nucleotide triphosphate hydrolases"/>
    <property type="match status" value="1"/>
</dbReference>
<dbReference type="CDD" id="cd02042">
    <property type="entry name" value="ParAB_family"/>
    <property type="match status" value="1"/>
</dbReference>
<dbReference type="PANTHER" id="PTHR13696">
    <property type="entry name" value="P-LOOP CONTAINING NUCLEOSIDE TRIPHOSPHATE HYDROLASE"/>
    <property type="match status" value="1"/>
</dbReference>
<feature type="region of interest" description="Disordered" evidence="1">
    <location>
        <begin position="331"/>
        <end position="360"/>
    </location>
</feature>
<dbReference type="Pfam" id="PF13614">
    <property type="entry name" value="AAA_31"/>
    <property type="match status" value="1"/>
</dbReference>
<name>A0A6T8A3P5_9EUKA</name>
<accession>A0A6T8A3P5</accession>
<reference evidence="3" key="1">
    <citation type="submission" date="2021-01" db="EMBL/GenBank/DDBJ databases">
        <authorList>
            <person name="Corre E."/>
            <person name="Pelletier E."/>
            <person name="Niang G."/>
            <person name="Scheremetjew M."/>
            <person name="Finn R."/>
            <person name="Kale V."/>
            <person name="Holt S."/>
            <person name="Cochrane G."/>
            <person name="Meng A."/>
            <person name="Brown T."/>
            <person name="Cohen L."/>
        </authorList>
    </citation>
    <scope>NUCLEOTIDE SEQUENCE</scope>
    <source>
        <strain evidence="3">UIO037</strain>
    </source>
</reference>
<dbReference type="InterPro" id="IPR025669">
    <property type="entry name" value="AAA_dom"/>
</dbReference>
<evidence type="ECO:0000256" key="1">
    <source>
        <dbReference type="SAM" id="MobiDB-lite"/>
    </source>
</evidence>
<organism evidence="3">
    <name type="scientific">Prymnesium polylepis</name>
    <dbReference type="NCBI Taxonomy" id="72548"/>
    <lineage>
        <taxon>Eukaryota</taxon>
        <taxon>Haptista</taxon>
        <taxon>Haptophyta</taxon>
        <taxon>Prymnesiophyceae</taxon>
        <taxon>Prymnesiales</taxon>
        <taxon>Prymnesiaceae</taxon>
        <taxon>Prymnesium</taxon>
    </lineage>
</organism>
<sequence>MQNAVAAPTPAALRVCVYNYKGGAAKTTIVVNASAALAHPKYGNKKVLLIDLDPQCNSTQFFHDDAVGRTLSKEETTPTVNNAAAATLLNALPANGVEPGISEDALHPTCGAAAMDALVSQGRNPLYQMMHALYTEQESNRIRIMIATRREGLLHKISVDQNGESEFGDNFYILEGDPMIAQFESDIAHAFSNFGLQSQIKSYGLFSHMMQLFAEILNFDVIMVDCSPSNSAINKAAALACDYILPPCMAALYSAGSIHGLLTSVLPGEDGWLGLHEKITERWRDEDNKLEPKTSYASLSAWLLPKSAPVLLPIVVSNYAMGHEADVNLVETPGRSQGRGRGGARSSARGRARHNASTDGPLVMKQSHSQFVYTINNFINRECRHIHGHTDGPLPSFRGPLVRFRENNGRRILCFTPSAPVSMPVAEQVGRSYVELTEYDFLEYYFFDSPLFEKFLALPAENGAICSSSGGKKRKAEQSSFDFGPDMPLFQAEVSLMKKRYGELAQWLIHLLADKRQA</sequence>
<feature type="domain" description="AAA" evidence="2">
    <location>
        <begin position="15"/>
        <end position="68"/>
    </location>
</feature>
<dbReference type="PANTHER" id="PTHR13696:SF99">
    <property type="entry name" value="COBYRINIC ACID AC-DIAMIDE SYNTHASE"/>
    <property type="match status" value="1"/>
</dbReference>
<dbReference type="InterPro" id="IPR027417">
    <property type="entry name" value="P-loop_NTPase"/>
</dbReference>